<evidence type="ECO:0000256" key="2">
    <source>
        <dbReference type="ARBA" id="ARBA00008183"/>
    </source>
</evidence>
<dbReference type="FunFam" id="3.30.920.10:FF:000004">
    <property type="entry name" value="Mitochondrial chaperone Frataxin"/>
    <property type="match status" value="1"/>
</dbReference>
<dbReference type="Gene3D" id="3.30.920.10">
    <property type="entry name" value="Frataxin/CyaY"/>
    <property type="match status" value="1"/>
</dbReference>
<protein>
    <recommendedName>
        <fullName evidence="3">ferroxidase</fullName>
        <ecNumber evidence="3">1.16.3.1</ecNumber>
    </recommendedName>
</protein>
<proteinExistence type="inferred from homology"/>
<dbReference type="Pfam" id="PF01491">
    <property type="entry name" value="Frataxin_Cyay"/>
    <property type="match status" value="1"/>
</dbReference>
<evidence type="ECO:0000256" key="4">
    <source>
        <dbReference type="ARBA" id="ARBA00022434"/>
    </source>
</evidence>
<dbReference type="InterPro" id="IPR020895">
    <property type="entry name" value="Frataxin_CS"/>
</dbReference>
<dbReference type="GO" id="GO:0034986">
    <property type="term" value="F:iron chaperone activity"/>
    <property type="evidence" value="ECO:0007669"/>
    <property type="project" value="TreeGrafter"/>
</dbReference>
<dbReference type="NCBIfam" id="TIGR03422">
    <property type="entry name" value="mito_frataxin"/>
    <property type="match status" value="1"/>
</dbReference>
<accession>A0A4U7B062</accession>
<keyword evidence="8" id="KW-0560">Oxidoreductase</keyword>
<dbReference type="GO" id="GO:0006826">
    <property type="term" value="P:iron ion transport"/>
    <property type="evidence" value="ECO:0007669"/>
    <property type="project" value="UniProtKB-KW"/>
</dbReference>
<dbReference type="GO" id="GO:0008199">
    <property type="term" value="F:ferric iron binding"/>
    <property type="evidence" value="ECO:0007669"/>
    <property type="project" value="InterPro"/>
</dbReference>
<evidence type="ECO:0000256" key="11">
    <source>
        <dbReference type="ARBA" id="ARBA00023128"/>
    </source>
</evidence>
<comment type="similarity">
    <text evidence="2">Belongs to the frataxin family.</text>
</comment>
<evidence type="ECO:0000256" key="10">
    <source>
        <dbReference type="ARBA" id="ARBA00023065"/>
    </source>
</evidence>
<dbReference type="EMBL" id="PTQR01000064">
    <property type="protein sequence ID" value="TKX22671.1"/>
    <property type="molecule type" value="Genomic_DNA"/>
</dbReference>
<evidence type="ECO:0000256" key="7">
    <source>
        <dbReference type="ARBA" id="ARBA00022946"/>
    </source>
</evidence>
<dbReference type="PANTHER" id="PTHR16821:SF2">
    <property type="entry name" value="FRATAXIN, MITOCHONDRIAL"/>
    <property type="match status" value="1"/>
</dbReference>
<dbReference type="GO" id="GO:0004322">
    <property type="term" value="F:ferroxidase activity"/>
    <property type="evidence" value="ECO:0007669"/>
    <property type="project" value="UniProtKB-EC"/>
</dbReference>
<keyword evidence="11" id="KW-0496">Mitochondrion</keyword>
<sequence length="210" mass="23164">MSQRLISRRAIGILRTTQSTSTTTRLPLRTTRAISTSNSIRQTPSHGPSQHRLFSSSSTSRSIMPEHEDPPAPKPEPTYHVSDPTPLSEEAYATLSEQLMEQILTKVEEVQEEREDVDVEYSAGVLNVTFPPAGTYVINKQPPNKQIWLSSPISGPKRFDWVVAGEGMESKEGSGVGEWMYLRDGSTLSELLRKELGISVVPDASRGGEV</sequence>
<dbReference type="InterPro" id="IPR002908">
    <property type="entry name" value="Frataxin/CyaY"/>
</dbReference>
<dbReference type="GO" id="GO:0006879">
    <property type="term" value="P:intracellular iron ion homeostasis"/>
    <property type="evidence" value="ECO:0007669"/>
    <property type="project" value="UniProtKB-KW"/>
</dbReference>
<dbReference type="GO" id="GO:0051537">
    <property type="term" value="F:2 iron, 2 sulfur cluster binding"/>
    <property type="evidence" value="ECO:0007669"/>
    <property type="project" value="TreeGrafter"/>
</dbReference>
<keyword evidence="4" id="KW-0409">Iron storage</keyword>
<evidence type="ECO:0000313" key="15">
    <source>
        <dbReference type="Proteomes" id="UP000308133"/>
    </source>
</evidence>
<evidence type="ECO:0000256" key="9">
    <source>
        <dbReference type="ARBA" id="ARBA00023004"/>
    </source>
</evidence>
<keyword evidence="7" id="KW-0809">Transit peptide</keyword>
<evidence type="ECO:0000313" key="14">
    <source>
        <dbReference type="EMBL" id="TKX22671.1"/>
    </source>
</evidence>
<dbReference type="GO" id="GO:0016226">
    <property type="term" value="P:iron-sulfur cluster assembly"/>
    <property type="evidence" value="ECO:0007669"/>
    <property type="project" value="InterPro"/>
</dbReference>
<evidence type="ECO:0000256" key="1">
    <source>
        <dbReference type="ARBA" id="ARBA00004173"/>
    </source>
</evidence>
<dbReference type="Proteomes" id="UP000308133">
    <property type="component" value="Unassembled WGS sequence"/>
</dbReference>
<dbReference type="GO" id="GO:0008198">
    <property type="term" value="F:ferrous iron binding"/>
    <property type="evidence" value="ECO:0007669"/>
    <property type="project" value="TreeGrafter"/>
</dbReference>
<keyword evidence="9" id="KW-0408">Iron</keyword>
<evidence type="ECO:0000256" key="12">
    <source>
        <dbReference type="ARBA" id="ARBA00047990"/>
    </source>
</evidence>
<dbReference type="NCBIfam" id="TIGR03421">
    <property type="entry name" value="FeS_CyaY"/>
    <property type="match status" value="1"/>
</dbReference>
<comment type="subcellular location">
    <subcellularLocation>
        <location evidence="1">Mitochondrion</location>
    </subcellularLocation>
</comment>
<dbReference type="PROSITE" id="PS50810">
    <property type="entry name" value="FRATAXIN_2"/>
    <property type="match status" value="1"/>
</dbReference>
<dbReference type="InterPro" id="IPR036524">
    <property type="entry name" value="Frataxin/CyaY_sf"/>
</dbReference>
<dbReference type="PANTHER" id="PTHR16821">
    <property type="entry name" value="FRATAXIN"/>
    <property type="match status" value="1"/>
</dbReference>
<keyword evidence="10" id="KW-0406">Ion transport</keyword>
<dbReference type="GO" id="GO:0005739">
    <property type="term" value="C:mitochondrion"/>
    <property type="evidence" value="ECO:0007669"/>
    <property type="project" value="UniProtKB-SubCell"/>
</dbReference>
<evidence type="ECO:0000256" key="13">
    <source>
        <dbReference type="SAM" id="MobiDB-lite"/>
    </source>
</evidence>
<dbReference type="EC" id="1.16.3.1" evidence="3"/>
<evidence type="ECO:0000256" key="6">
    <source>
        <dbReference type="ARBA" id="ARBA00022496"/>
    </source>
</evidence>
<dbReference type="SMART" id="SM01219">
    <property type="entry name" value="Frataxin_Cyay"/>
    <property type="match status" value="1"/>
</dbReference>
<dbReference type="AlphaFoldDB" id="A0A4U7B062"/>
<gene>
    <name evidence="14" type="ORF">C1H76_5125</name>
</gene>
<dbReference type="InterPro" id="IPR017789">
    <property type="entry name" value="Frataxin"/>
</dbReference>
<feature type="region of interest" description="Disordered" evidence="13">
    <location>
        <begin position="29"/>
        <end position="85"/>
    </location>
</feature>
<evidence type="ECO:0000256" key="5">
    <source>
        <dbReference type="ARBA" id="ARBA00022448"/>
    </source>
</evidence>
<evidence type="ECO:0000256" key="3">
    <source>
        <dbReference type="ARBA" id="ARBA00013107"/>
    </source>
</evidence>
<keyword evidence="5" id="KW-0813">Transport</keyword>
<reference evidence="14 15" key="1">
    <citation type="submission" date="2018-02" db="EMBL/GenBank/DDBJ databases">
        <title>Draft genome sequences of Elsinoe sp., causing black scab on jojoba.</title>
        <authorList>
            <person name="Stodart B."/>
            <person name="Jeffress S."/>
            <person name="Ash G."/>
            <person name="Arun Chinnappa K."/>
        </authorList>
    </citation>
    <scope>NUCLEOTIDE SEQUENCE [LARGE SCALE GENOMIC DNA]</scope>
    <source>
        <strain evidence="14 15">Hillstone_2</strain>
    </source>
</reference>
<name>A0A4U7B062_9PEZI</name>
<keyword evidence="6" id="KW-0410">Iron transport</keyword>
<comment type="caution">
    <text evidence="14">The sequence shown here is derived from an EMBL/GenBank/DDBJ whole genome shotgun (WGS) entry which is preliminary data.</text>
</comment>
<dbReference type="SUPFAM" id="SSF55387">
    <property type="entry name" value="Frataxin/Nqo15-like"/>
    <property type="match status" value="1"/>
</dbReference>
<dbReference type="PROSITE" id="PS01344">
    <property type="entry name" value="FRATAXIN_1"/>
    <property type="match status" value="1"/>
</dbReference>
<comment type="catalytic activity">
    <reaction evidence="12">
        <text>4 Fe(2+) + O2 + 4 H(+) = 4 Fe(3+) + 2 H2O</text>
        <dbReference type="Rhea" id="RHEA:11148"/>
        <dbReference type="ChEBI" id="CHEBI:15377"/>
        <dbReference type="ChEBI" id="CHEBI:15378"/>
        <dbReference type="ChEBI" id="CHEBI:15379"/>
        <dbReference type="ChEBI" id="CHEBI:29033"/>
        <dbReference type="ChEBI" id="CHEBI:29034"/>
        <dbReference type="EC" id="1.16.3.1"/>
    </reaction>
</comment>
<organism evidence="14 15">
    <name type="scientific">Elsinoe australis</name>
    <dbReference type="NCBI Taxonomy" id="40998"/>
    <lineage>
        <taxon>Eukaryota</taxon>
        <taxon>Fungi</taxon>
        <taxon>Dikarya</taxon>
        <taxon>Ascomycota</taxon>
        <taxon>Pezizomycotina</taxon>
        <taxon>Dothideomycetes</taxon>
        <taxon>Dothideomycetidae</taxon>
        <taxon>Myriangiales</taxon>
        <taxon>Elsinoaceae</taxon>
        <taxon>Elsinoe</taxon>
    </lineage>
</organism>
<feature type="compositionally biased region" description="Polar residues" evidence="13">
    <location>
        <begin position="33"/>
        <end position="54"/>
    </location>
</feature>
<evidence type="ECO:0000256" key="8">
    <source>
        <dbReference type="ARBA" id="ARBA00023002"/>
    </source>
</evidence>